<sequence>MVLIAAAFTVARYRIAKSGTTRPPLVQLTFSAPSAPVGGAKLPYLPDCPAFE</sequence>
<dbReference type="AlphaFoldDB" id="A0AA97PAA2"/>
<reference evidence="1" key="1">
    <citation type="journal article" date="2012" name="PLoS Genet.">
        <title>Comparative analysis of the genomes of two field isolates of the rice blast fungus Magnaporthe oryzae.</title>
        <authorList>
            <person name="Xue M."/>
            <person name="Yang J."/>
            <person name="Li Z."/>
            <person name="Hu S."/>
            <person name="Yao N."/>
            <person name="Dean R.A."/>
            <person name="Zhao W."/>
            <person name="Shen M."/>
            <person name="Zhang H."/>
            <person name="Li C."/>
            <person name="Liu L."/>
            <person name="Cao L."/>
            <person name="Xu X."/>
            <person name="Xing Y."/>
            <person name="Hsiang T."/>
            <person name="Zhang Z."/>
            <person name="Xu J.R."/>
            <person name="Peng Y.L."/>
        </authorList>
    </citation>
    <scope>NUCLEOTIDE SEQUENCE</scope>
    <source>
        <strain evidence="1">Y34</strain>
    </source>
</reference>
<name>A0AA97PAA2_PYRO3</name>
<accession>A0AA97PAA2</accession>
<organism evidence="1">
    <name type="scientific">Pyricularia oryzae (strain Y34)</name>
    <name type="common">Rice blast fungus</name>
    <name type="synonym">Magnaporthe oryzae</name>
    <dbReference type="NCBI Taxonomy" id="1143189"/>
    <lineage>
        <taxon>Eukaryota</taxon>
        <taxon>Fungi</taxon>
        <taxon>Dikarya</taxon>
        <taxon>Ascomycota</taxon>
        <taxon>Pezizomycotina</taxon>
        <taxon>Sordariomycetes</taxon>
        <taxon>Sordariomycetidae</taxon>
        <taxon>Magnaporthales</taxon>
        <taxon>Pyriculariaceae</taxon>
        <taxon>Pyricularia</taxon>
    </lineage>
</organism>
<gene>
    <name evidence="1" type="ORF">OOU_Y34scaffold00037g2</name>
</gene>
<evidence type="ECO:0000313" key="1">
    <source>
        <dbReference type="EMBL" id="ELQ44860.1"/>
    </source>
</evidence>
<dbReference type="Proteomes" id="UP000011086">
    <property type="component" value="Unassembled WGS sequence"/>
</dbReference>
<dbReference type="EMBL" id="JH792917">
    <property type="protein sequence ID" value="ELQ44860.1"/>
    <property type="molecule type" value="Genomic_DNA"/>
</dbReference>
<proteinExistence type="predicted"/>
<protein>
    <submittedName>
        <fullName evidence="1">Uncharacterized protein</fullName>
    </submittedName>
</protein>